<reference evidence="1" key="1">
    <citation type="journal article" date="2014" name="Front. Microbiol.">
        <title>High frequency of phylogenetically diverse reductive dehalogenase-homologous genes in deep subseafloor sedimentary metagenomes.</title>
        <authorList>
            <person name="Kawai M."/>
            <person name="Futagami T."/>
            <person name="Toyoda A."/>
            <person name="Takaki Y."/>
            <person name="Nishi S."/>
            <person name="Hori S."/>
            <person name="Arai W."/>
            <person name="Tsubouchi T."/>
            <person name="Morono Y."/>
            <person name="Uchiyama I."/>
            <person name="Ito T."/>
            <person name="Fujiyama A."/>
            <person name="Inagaki F."/>
            <person name="Takami H."/>
        </authorList>
    </citation>
    <scope>NUCLEOTIDE SEQUENCE</scope>
    <source>
        <strain evidence="1">Expedition CK06-06</strain>
    </source>
</reference>
<evidence type="ECO:0000313" key="1">
    <source>
        <dbReference type="EMBL" id="GAF94606.1"/>
    </source>
</evidence>
<name>X0U5I7_9ZZZZ</name>
<dbReference type="InterPro" id="IPR012340">
    <property type="entry name" value="NA-bd_OB-fold"/>
</dbReference>
<accession>X0U5I7</accession>
<organism evidence="1">
    <name type="scientific">marine sediment metagenome</name>
    <dbReference type="NCBI Taxonomy" id="412755"/>
    <lineage>
        <taxon>unclassified sequences</taxon>
        <taxon>metagenomes</taxon>
        <taxon>ecological metagenomes</taxon>
    </lineage>
</organism>
<dbReference type="Gene3D" id="6.10.30.10">
    <property type="match status" value="1"/>
</dbReference>
<dbReference type="PANTHER" id="PTHR34075">
    <property type="entry name" value="BLR3430 PROTEIN"/>
    <property type="match status" value="1"/>
</dbReference>
<dbReference type="InterPro" id="IPR052513">
    <property type="entry name" value="Thioester_dehydratase-like"/>
</dbReference>
<dbReference type="EMBL" id="BARS01017135">
    <property type="protein sequence ID" value="GAF94606.1"/>
    <property type="molecule type" value="Genomic_DNA"/>
</dbReference>
<sequence>MSTEQKQEPEFIQFRYPREVTYHHALGYQSKFANGLKQGRILATKCPVDGRCTIPPRIVCPFHHVRQTEWIDQGQRGRLISAFKINFPMFNSRTGELQNWENPIIAVELEGGARMDGWCMETDTSKLKTGMLLEAVWRPEEERQGRADDIIHWKPVEE</sequence>
<protein>
    <submittedName>
        <fullName evidence="1">Uncharacterized protein</fullName>
    </submittedName>
</protein>
<comment type="caution">
    <text evidence="1">The sequence shown here is derived from an EMBL/GenBank/DDBJ whole genome shotgun (WGS) entry which is preliminary data.</text>
</comment>
<dbReference type="AlphaFoldDB" id="X0U5I7"/>
<gene>
    <name evidence="1" type="ORF">S01H1_28069</name>
</gene>
<dbReference type="PANTHER" id="PTHR34075:SF4">
    <property type="entry name" value="DUF35 DOMAIN-CONTAINING PROTEIN"/>
    <property type="match status" value="1"/>
</dbReference>
<proteinExistence type="predicted"/>
<dbReference type="SUPFAM" id="SSF50249">
    <property type="entry name" value="Nucleic acid-binding proteins"/>
    <property type="match status" value="1"/>
</dbReference>